<dbReference type="Proteomes" id="UP001432380">
    <property type="component" value="Segment"/>
</dbReference>
<dbReference type="EMBL" id="PP079243">
    <property type="protein sequence ID" value="WVK90002.1"/>
    <property type="molecule type" value="Genomic_DNA"/>
</dbReference>
<evidence type="ECO:0000313" key="1">
    <source>
        <dbReference type="EMBL" id="WVK90002.1"/>
    </source>
</evidence>
<sequence length="92" mass="10215">MGLIVNTTAPGDIPVNGAYVRVEEVRLAGSINTFSIRKYVRVGAPNAFASEMYSIKYDIEGANPFRQAYDYLRTLPEYKDSVDDPDPIDPVV</sequence>
<organism evidence="1 2">
    <name type="scientific">Burkholderia phage vB_BpP_HN02</name>
    <dbReference type="NCBI Taxonomy" id="3116925"/>
    <lineage>
        <taxon>Viruses</taxon>
        <taxon>Duplodnaviria</taxon>
        <taxon>Heunggongvirae</taxon>
        <taxon>Uroviricota</taxon>
        <taxon>Caudoviricetes</taxon>
        <taxon>Schitoviridae</taxon>
    </lineage>
</organism>
<proteinExistence type="predicted"/>
<protein>
    <submittedName>
        <fullName evidence="1">Uncharacterized protein</fullName>
    </submittedName>
</protein>
<accession>A0AAX4JGY6</accession>
<evidence type="ECO:0000313" key="2">
    <source>
        <dbReference type="Proteomes" id="UP001432380"/>
    </source>
</evidence>
<name>A0AAX4JGY6_9CAUD</name>
<reference evidence="1" key="1">
    <citation type="submission" date="2024-01" db="EMBL/GenBank/DDBJ databases">
        <authorList>
            <person name="Zhu Q."/>
        </authorList>
    </citation>
    <scope>NUCLEOTIDE SEQUENCE</scope>
</reference>